<gene>
    <name evidence="4" type="primary">blaR1_2</name>
    <name evidence="4" type="ORF">GAK31_03487</name>
</gene>
<feature type="compositionally biased region" description="Pro residues" evidence="1">
    <location>
        <begin position="348"/>
        <end position="375"/>
    </location>
</feature>
<evidence type="ECO:0000256" key="2">
    <source>
        <dbReference type="SAM" id="Phobius"/>
    </source>
</evidence>
<keyword evidence="2" id="KW-0472">Membrane</keyword>
<organism evidence="4 5">
    <name type="scientific">Stenotrophomonas maltophilia</name>
    <name type="common">Pseudomonas maltophilia</name>
    <name type="synonym">Xanthomonas maltophilia</name>
    <dbReference type="NCBI Taxonomy" id="40324"/>
    <lineage>
        <taxon>Bacteria</taxon>
        <taxon>Pseudomonadati</taxon>
        <taxon>Pseudomonadota</taxon>
        <taxon>Gammaproteobacteria</taxon>
        <taxon>Lysobacterales</taxon>
        <taxon>Lysobacteraceae</taxon>
        <taxon>Stenotrophomonas</taxon>
        <taxon>Stenotrophomonas maltophilia group</taxon>
    </lineage>
</organism>
<dbReference type="AlphaFoldDB" id="A0A7V8JKF4"/>
<accession>A0A7V8JKF4</accession>
<protein>
    <submittedName>
        <fullName evidence="4">Regulatory protein BlaR1</fullName>
    </submittedName>
</protein>
<proteinExistence type="predicted"/>
<dbReference type="PANTHER" id="PTHR34978:SF3">
    <property type="entry name" value="SLR0241 PROTEIN"/>
    <property type="match status" value="1"/>
</dbReference>
<dbReference type="Proteomes" id="UP000487117">
    <property type="component" value="Unassembled WGS sequence"/>
</dbReference>
<evidence type="ECO:0000313" key="4">
    <source>
        <dbReference type="EMBL" id="KAF1013338.1"/>
    </source>
</evidence>
<dbReference type="CDD" id="cd07341">
    <property type="entry name" value="M56_BlaR1_MecR1_like"/>
    <property type="match status" value="1"/>
</dbReference>
<feature type="region of interest" description="Disordered" evidence="1">
    <location>
        <begin position="537"/>
        <end position="595"/>
    </location>
</feature>
<name>A0A7V8JKF4_STEMA</name>
<feature type="compositionally biased region" description="Low complexity" evidence="1">
    <location>
        <begin position="376"/>
        <end position="388"/>
    </location>
</feature>
<evidence type="ECO:0000256" key="1">
    <source>
        <dbReference type="SAM" id="MobiDB-lite"/>
    </source>
</evidence>
<reference evidence="5" key="1">
    <citation type="journal article" date="2020" name="MBio">
        <title>Horizontal gene transfer to a defensive symbiont with a reduced genome amongst a multipartite beetle microbiome.</title>
        <authorList>
            <person name="Waterworth S.C."/>
            <person name="Florez L.V."/>
            <person name="Rees E.R."/>
            <person name="Hertweck C."/>
            <person name="Kaltenpoth M."/>
            <person name="Kwan J.C."/>
        </authorList>
    </citation>
    <scope>NUCLEOTIDE SEQUENCE [LARGE SCALE GENOMIC DNA]</scope>
</reference>
<dbReference type="Pfam" id="PF05569">
    <property type="entry name" value="Peptidase_M56"/>
    <property type="match status" value="1"/>
</dbReference>
<keyword evidence="2" id="KW-1133">Transmembrane helix</keyword>
<dbReference type="PANTHER" id="PTHR34978">
    <property type="entry name" value="POSSIBLE SENSOR-TRANSDUCER PROTEIN BLAR"/>
    <property type="match status" value="1"/>
</dbReference>
<evidence type="ECO:0000259" key="3">
    <source>
        <dbReference type="Pfam" id="PF05569"/>
    </source>
</evidence>
<keyword evidence="2" id="KW-0812">Transmembrane</keyword>
<evidence type="ECO:0000313" key="5">
    <source>
        <dbReference type="Proteomes" id="UP000487117"/>
    </source>
</evidence>
<feature type="transmembrane region" description="Helical" evidence="2">
    <location>
        <begin position="98"/>
        <end position="118"/>
    </location>
</feature>
<feature type="transmembrane region" description="Helical" evidence="2">
    <location>
        <begin position="12"/>
        <end position="32"/>
    </location>
</feature>
<feature type="transmembrane region" description="Helical" evidence="2">
    <location>
        <begin position="302"/>
        <end position="323"/>
    </location>
</feature>
<feature type="region of interest" description="Disordered" evidence="1">
    <location>
        <begin position="346"/>
        <end position="403"/>
    </location>
</feature>
<feature type="domain" description="Peptidase M56" evidence="3">
    <location>
        <begin position="15"/>
        <end position="292"/>
    </location>
</feature>
<sequence length="595" mass="63309">MDTTVLILLERLAWTSVQTAALVGLVALLCRALPSLSAATRCQLWWLVSLQAVLGLLWLQPLQLAWLLAPAPLPVPAVPATLTALPDGAAGLATASSLPWWALASVALWLAGVLLVALRTVGEWRRSRALLAAARPCSDAALVDALQLAAEAHGLRRAPRLWTSERIDAPQIVGPLRPVLLLPVGSHALQGDALDLALTHELQHLQRRDLQWGLLPALAQHLFFFHPLLRLAVREYAQAREEAVDSAVIAGQGDCRQDYGRLLLQLGVAPRPHVGVASAAPSMGSLKRRVQSLQPRKACPKVVATALTLAVLAVGVAPLRLVAAPTPPAPPLPPAAPKEVVPLAPAEPAAPPAAPVIEPPAAPSPPSAPSAPVPQPASTHAASSTAVADIDSRPLGSRPLDGMLDGRPLDASLKALDSQMATLSKQINRDITSSLDAAQLANLASLTASDAMRIHVPRALAIARVEAERGLQQARRAQDAEMAADRRAQRAEMAAAQAERQRALDEAAVERANAYREADAERAQAFAEAKRERDRALAEAARDRAEAQAEAARERAQEQAEARAEREQALAVARAERAARDVEARERARDRSNRE</sequence>
<dbReference type="EMBL" id="WNDS01000005">
    <property type="protein sequence ID" value="KAF1013338.1"/>
    <property type="molecule type" value="Genomic_DNA"/>
</dbReference>
<comment type="caution">
    <text evidence="4">The sequence shown here is derived from an EMBL/GenBank/DDBJ whole genome shotgun (WGS) entry which is preliminary data.</text>
</comment>
<dbReference type="InterPro" id="IPR052173">
    <property type="entry name" value="Beta-lactam_resp_regulator"/>
</dbReference>
<feature type="transmembrane region" description="Helical" evidence="2">
    <location>
        <begin position="44"/>
        <end position="69"/>
    </location>
</feature>
<dbReference type="InterPro" id="IPR008756">
    <property type="entry name" value="Peptidase_M56"/>
</dbReference>